<dbReference type="PROSITE" id="PS01159">
    <property type="entry name" value="WW_DOMAIN_1"/>
    <property type="match status" value="1"/>
</dbReference>
<feature type="compositionally biased region" description="Basic residues" evidence="5">
    <location>
        <begin position="267"/>
        <end position="276"/>
    </location>
</feature>
<dbReference type="SMART" id="SM00129">
    <property type="entry name" value="KISc"/>
    <property type="match status" value="1"/>
</dbReference>
<dbReference type="InterPro" id="IPR036020">
    <property type="entry name" value="WW_dom_sf"/>
</dbReference>
<evidence type="ECO:0000256" key="1">
    <source>
        <dbReference type="ARBA" id="ARBA00022741"/>
    </source>
</evidence>
<keyword evidence="1" id="KW-0547">Nucleotide-binding</keyword>
<sequence>MQRTPRGVAAAISPGSPLRRADSMSPTNHSNPLYASTSPMGSVTSRRESDQRRAQEAGMSLLGLAFDGGHMTPPTARSPSSYGGSPVTHQKTSFGIAQAQYDEHLAPLEGVDPNLFMEGVKEHAKYLGMDPQRDNDMLWIARESLVAPMPTGWHQIMTKEGVPYYYNDHTGESRWEHPSDQDYMALYQEVMRMKLAGEPIDVSRLKYQFVQRQALNTHQHHGAGLHLDDAWARSGSSGSYHIDTPTDPHDGYNQGQYEAWSQSSAPSRRRRPHSSSHGKLEDVESEYDDEAHECTGEDIPYSPRDDDDNGSDIQVTTTRRGGAALDDMPDDGHRALVESLYAQLNECKTKLELQQQHQDVVDALQKSLYDITGQLEAHVKEVASANEALKAVQDELATAMRDKHTSAQHVIELEDALKQSRQQLVLAQGEVEIAKAKEAQDNLALRQEVKTLTMRLHDAETSAAVDEVQKQLKKETKLRFQWEQKFKSLEEQHQALMIQVNDANRKHELDRHVAQGDVETYQNELAQSKAKLASEIQTISDNHAHELERVKHAMGMRHAQEIDELTREHDKQLKALQTSENALLATVRALEADRLTQSAALADSATQLQAVQREAAQSTRRIKQLEASETANVKQIASLQAELDALKTSVQAQMDQAKQAGIAEATAKVRNRTPVDRGCMRFHVIDARGGARGGRRKGSAGPVVCPGNEGTATIAQPSDGNGRQHSCVLPHSTRVECRGHERRLGSSRYVPAQRPARVGPDGRRRPKAHVRIRLCLSANDRSGGRVRANQSVGRECDGRIQCVHLCVRPNRVWENAYDGRSRDGPRREFPSDGRTVSRAGRARAVGKRRMRHEIEHPRSVQRYGFASCVRAAHRGHTIDLGGIETIVDLLDDSPTGERKPLEVRMGKQGAYVENLMEVEVYSASDVDDLMKLGHSHRSVGSHDVNEHSSRSHLVVSITITSSHKLDGRKSLSKLHLIDLAGSERISKTAASGQRLKEAQHINRSLSALGDVIASLGGHSKHVPYRNSKLTFLLQESLSGNSKVLMFVNVSPVQWNAWESLCSLNFAQRCRNVALGQAKANTSITNGPNAATSVPKPAKAPSSKQGGTLTATEKVRVSLAPKSPKKDN</sequence>
<keyword evidence="2" id="KW-0067">ATP-binding</keyword>
<dbReference type="SMART" id="SM00456">
    <property type="entry name" value="WW"/>
    <property type="match status" value="1"/>
</dbReference>
<evidence type="ECO:0000256" key="5">
    <source>
        <dbReference type="SAM" id="MobiDB-lite"/>
    </source>
</evidence>
<dbReference type="CDD" id="cd00201">
    <property type="entry name" value="WW"/>
    <property type="match status" value="1"/>
</dbReference>
<feature type="compositionally biased region" description="Polar residues" evidence="5">
    <location>
        <begin position="75"/>
        <end position="89"/>
    </location>
</feature>
<dbReference type="PRINTS" id="PR00380">
    <property type="entry name" value="KINESINHEAVY"/>
</dbReference>
<feature type="coiled-coil region" evidence="4">
    <location>
        <begin position="472"/>
        <end position="538"/>
    </location>
</feature>
<dbReference type="InterPro" id="IPR001752">
    <property type="entry name" value="Kinesin_motor_dom"/>
</dbReference>
<dbReference type="VEuPathDB" id="FungiDB:H310_02777"/>
<feature type="compositionally biased region" description="Basic and acidic residues" evidence="5">
    <location>
        <begin position="817"/>
        <end position="831"/>
    </location>
</feature>
<dbReference type="PANTHER" id="PTHR47972:SF28">
    <property type="entry name" value="KINESIN-LIKE PROTEIN KLP-3"/>
    <property type="match status" value="1"/>
</dbReference>
<gene>
    <name evidence="8" type="ORF">H310_02777</name>
</gene>
<protein>
    <recommendedName>
        <fullName evidence="9">Kinesin motor domain-containing protein</fullName>
    </recommendedName>
</protein>
<dbReference type="SUPFAM" id="SSF52540">
    <property type="entry name" value="P-loop containing nucleoside triphosphate hydrolases"/>
    <property type="match status" value="1"/>
</dbReference>
<dbReference type="SUPFAM" id="SSF51045">
    <property type="entry name" value="WW domain"/>
    <property type="match status" value="1"/>
</dbReference>
<feature type="compositionally biased region" description="Basic and acidic residues" evidence="5">
    <location>
        <begin position="45"/>
        <end position="55"/>
    </location>
</feature>
<dbReference type="InterPro" id="IPR036961">
    <property type="entry name" value="Kinesin_motor_dom_sf"/>
</dbReference>
<dbReference type="STRING" id="157072.A0A024UL22"/>
<evidence type="ECO:0000259" key="7">
    <source>
        <dbReference type="PROSITE" id="PS50067"/>
    </source>
</evidence>
<feature type="compositionally biased region" description="Polar residues" evidence="5">
    <location>
        <begin position="1081"/>
        <end position="1091"/>
    </location>
</feature>
<feature type="region of interest" description="Disordered" evidence="5">
    <location>
        <begin position="816"/>
        <end position="849"/>
    </location>
</feature>
<dbReference type="RefSeq" id="XP_008864627.1">
    <property type="nucleotide sequence ID" value="XM_008866405.1"/>
</dbReference>
<dbReference type="Gene3D" id="3.40.850.10">
    <property type="entry name" value="Kinesin motor domain"/>
    <property type="match status" value="1"/>
</dbReference>
<dbReference type="GO" id="GO:0007018">
    <property type="term" value="P:microtubule-based movement"/>
    <property type="evidence" value="ECO:0007669"/>
    <property type="project" value="InterPro"/>
</dbReference>
<dbReference type="GO" id="GO:0005524">
    <property type="term" value="F:ATP binding"/>
    <property type="evidence" value="ECO:0007669"/>
    <property type="project" value="UniProtKB-KW"/>
</dbReference>
<feature type="region of interest" description="Disordered" evidence="5">
    <location>
        <begin position="1"/>
        <end position="89"/>
    </location>
</feature>
<feature type="coiled-coil region" evidence="4">
    <location>
        <begin position="375"/>
        <end position="437"/>
    </location>
</feature>
<comment type="caution">
    <text evidence="3">Lacks conserved residue(s) required for the propagation of feature annotation.</text>
</comment>
<dbReference type="Gene3D" id="3.30.1470.10">
    <property type="entry name" value="Photosystem I PsaD, reaction center subunit II"/>
    <property type="match status" value="1"/>
</dbReference>
<feature type="region of interest" description="Disordered" evidence="5">
    <location>
        <begin position="237"/>
        <end position="315"/>
    </location>
</feature>
<reference evidence="8" key="1">
    <citation type="submission" date="2013-12" db="EMBL/GenBank/DDBJ databases">
        <title>The Genome Sequence of Aphanomyces invadans NJM9701.</title>
        <authorList>
            <consortium name="The Broad Institute Genomics Platform"/>
            <person name="Russ C."/>
            <person name="Tyler B."/>
            <person name="van West P."/>
            <person name="Dieguez-Uribeondo J."/>
            <person name="Young S.K."/>
            <person name="Zeng Q."/>
            <person name="Gargeya S."/>
            <person name="Fitzgerald M."/>
            <person name="Abouelleil A."/>
            <person name="Alvarado L."/>
            <person name="Chapman S.B."/>
            <person name="Gainer-Dewar J."/>
            <person name="Goldberg J."/>
            <person name="Griggs A."/>
            <person name="Gujja S."/>
            <person name="Hansen M."/>
            <person name="Howarth C."/>
            <person name="Imamovic A."/>
            <person name="Ireland A."/>
            <person name="Larimer J."/>
            <person name="McCowan C."/>
            <person name="Murphy C."/>
            <person name="Pearson M."/>
            <person name="Poon T.W."/>
            <person name="Priest M."/>
            <person name="Roberts A."/>
            <person name="Saif S."/>
            <person name="Shea T."/>
            <person name="Sykes S."/>
            <person name="Wortman J."/>
            <person name="Nusbaum C."/>
            <person name="Birren B."/>
        </authorList>
    </citation>
    <scope>NUCLEOTIDE SEQUENCE [LARGE SCALE GENOMIC DNA]</scope>
    <source>
        <strain evidence="8">NJM9701</strain>
    </source>
</reference>
<feature type="domain" description="Kinesin motor" evidence="7">
    <location>
        <begin position="884"/>
        <end position="1072"/>
    </location>
</feature>
<proteinExistence type="inferred from homology"/>
<dbReference type="PANTHER" id="PTHR47972">
    <property type="entry name" value="KINESIN-LIKE PROTEIN KLP-3"/>
    <property type="match status" value="1"/>
</dbReference>
<name>A0A024UL22_9STRA</name>
<dbReference type="PROSITE" id="PS50020">
    <property type="entry name" value="WW_DOMAIN_2"/>
    <property type="match status" value="1"/>
</dbReference>
<feature type="compositionally biased region" description="Polar residues" evidence="5">
    <location>
        <begin position="24"/>
        <end position="44"/>
    </location>
</feature>
<organism evidence="8">
    <name type="scientific">Aphanomyces invadans</name>
    <dbReference type="NCBI Taxonomy" id="157072"/>
    <lineage>
        <taxon>Eukaryota</taxon>
        <taxon>Sar</taxon>
        <taxon>Stramenopiles</taxon>
        <taxon>Oomycota</taxon>
        <taxon>Saprolegniomycetes</taxon>
        <taxon>Saprolegniales</taxon>
        <taxon>Verrucalvaceae</taxon>
        <taxon>Aphanomyces</taxon>
    </lineage>
</organism>
<dbReference type="EMBL" id="KI913955">
    <property type="protein sequence ID" value="ETW06552.1"/>
    <property type="molecule type" value="Genomic_DNA"/>
</dbReference>
<feature type="region of interest" description="Disordered" evidence="5">
    <location>
        <begin position="1081"/>
        <end position="1127"/>
    </location>
</feature>
<evidence type="ECO:0000313" key="8">
    <source>
        <dbReference type="EMBL" id="ETW06552.1"/>
    </source>
</evidence>
<feature type="region of interest" description="Disordered" evidence="5">
    <location>
        <begin position="690"/>
        <end position="709"/>
    </location>
</feature>
<evidence type="ECO:0000259" key="6">
    <source>
        <dbReference type="PROSITE" id="PS50020"/>
    </source>
</evidence>
<dbReference type="InterPro" id="IPR001202">
    <property type="entry name" value="WW_dom"/>
</dbReference>
<dbReference type="PROSITE" id="PS50067">
    <property type="entry name" value="KINESIN_MOTOR_2"/>
    <property type="match status" value="1"/>
</dbReference>
<dbReference type="GO" id="GO:0003777">
    <property type="term" value="F:microtubule motor activity"/>
    <property type="evidence" value="ECO:0007669"/>
    <property type="project" value="InterPro"/>
</dbReference>
<keyword evidence="4" id="KW-0175">Coiled coil</keyword>
<dbReference type="InterPro" id="IPR019821">
    <property type="entry name" value="Kinesin_motor_CS"/>
</dbReference>
<evidence type="ECO:0000256" key="2">
    <source>
        <dbReference type="ARBA" id="ARBA00022840"/>
    </source>
</evidence>
<dbReference type="AlphaFoldDB" id="A0A024UL22"/>
<dbReference type="Pfam" id="PF00225">
    <property type="entry name" value="Kinesin"/>
    <property type="match status" value="1"/>
</dbReference>
<feature type="compositionally biased region" description="Basic residues" evidence="5">
    <location>
        <begin position="840"/>
        <end position="849"/>
    </location>
</feature>
<dbReference type="PROSITE" id="PS00411">
    <property type="entry name" value="KINESIN_MOTOR_1"/>
    <property type="match status" value="1"/>
</dbReference>
<dbReference type="GO" id="GO:0008017">
    <property type="term" value="F:microtubule binding"/>
    <property type="evidence" value="ECO:0007669"/>
    <property type="project" value="InterPro"/>
</dbReference>
<feature type="compositionally biased region" description="Polar residues" evidence="5">
    <location>
        <begin position="1101"/>
        <end position="1110"/>
    </location>
</feature>
<dbReference type="GO" id="GO:0015630">
    <property type="term" value="C:microtubule cytoskeleton"/>
    <property type="evidence" value="ECO:0007669"/>
    <property type="project" value="TreeGrafter"/>
</dbReference>
<evidence type="ECO:0000256" key="3">
    <source>
        <dbReference type="PROSITE-ProRule" id="PRU00283"/>
    </source>
</evidence>
<feature type="coiled-coil region" evidence="4">
    <location>
        <begin position="608"/>
        <end position="656"/>
    </location>
</feature>
<comment type="similarity">
    <text evidence="3">Belongs to the TRAFAC class myosin-kinesin ATPase superfamily. Kinesin family.</text>
</comment>
<evidence type="ECO:0008006" key="9">
    <source>
        <dbReference type="Google" id="ProtNLM"/>
    </source>
</evidence>
<accession>A0A024UL22</accession>
<evidence type="ECO:0000256" key="4">
    <source>
        <dbReference type="SAM" id="Coils"/>
    </source>
</evidence>
<dbReference type="InterPro" id="IPR027640">
    <property type="entry name" value="Kinesin-like_fam"/>
</dbReference>
<dbReference type="eggNOG" id="KOG0239">
    <property type="taxonomic scope" value="Eukaryota"/>
</dbReference>
<dbReference type="Pfam" id="PF00397">
    <property type="entry name" value="WW"/>
    <property type="match status" value="1"/>
</dbReference>
<dbReference type="InterPro" id="IPR027417">
    <property type="entry name" value="P-loop_NTPase"/>
</dbReference>
<feature type="domain" description="WW" evidence="6">
    <location>
        <begin position="147"/>
        <end position="180"/>
    </location>
</feature>
<dbReference type="GeneID" id="20079827"/>
<dbReference type="OrthoDB" id="3176171at2759"/>